<proteinExistence type="predicted"/>
<dbReference type="RefSeq" id="WP_194856232.1">
    <property type="nucleotide sequence ID" value="NZ_ARXR01000018.1"/>
</dbReference>
<organism evidence="4 5">
    <name type="scientific">Alloalcanivorax venustensis ISO4</name>
    <dbReference type="NCBI Taxonomy" id="1177184"/>
    <lineage>
        <taxon>Bacteria</taxon>
        <taxon>Pseudomonadati</taxon>
        <taxon>Pseudomonadota</taxon>
        <taxon>Gammaproteobacteria</taxon>
        <taxon>Oceanospirillales</taxon>
        <taxon>Alcanivoracaceae</taxon>
        <taxon>Alloalcanivorax</taxon>
    </lineage>
</organism>
<dbReference type="SMART" id="SM00357">
    <property type="entry name" value="CSP"/>
    <property type="match status" value="1"/>
</dbReference>
<feature type="domain" description="CSD" evidence="3">
    <location>
        <begin position="126"/>
        <end position="190"/>
    </location>
</feature>
<feature type="transmembrane region" description="Helical" evidence="2">
    <location>
        <begin position="103"/>
        <end position="122"/>
    </location>
</feature>
<evidence type="ECO:0000313" key="5">
    <source>
        <dbReference type="Proteomes" id="UP000644441"/>
    </source>
</evidence>
<evidence type="ECO:0000256" key="2">
    <source>
        <dbReference type="SAM" id="Phobius"/>
    </source>
</evidence>
<dbReference type="CDD" id="cd04458">
    <property type="entry name" value="CSP_CDS"/>
    <property type="match status" value="1"/>
</dbReference>
<keyword evidence="2" id="KW-0812">Transmembrane</keyword>
<sequence>MKVSKPLAAFYVLAALLLALPGAWLLFAPHAFILFVHGGDQTLLVSPLLSQQTGLGLLLAAAVNLVCLAGGRTRSALHVAVFFYLAGLVASHGAPVFTLDGAWLWAPVLVYLLPLAPWSRLARDGRRQGEVKWFNPNKGFGFILDDSGEEIFVHFKAVRNGGRRSLRTGTRVRFVIRESERGDQADDVYIQQ</sequence>
<comment type="subcellular location">
    <subcellularLocation>
        <location evidence="1">Cytoplasm</location>
    </subcellularLocation>
</comment>
<dbReference type="Pfam" id="PF00313">
    <property type="entry name" value="CSD"/>
    <property type="match status" value="1"/>
</dbReference>
<protein>
    <submittedName>
        <fullName evidence="4">Cold-shock domain-contain protein</fullName>
    </submittedName>
</protein>
<evidence type="ECO:0000259" key="3">
    <source>
        <dbReference type="PROSITE" id="PS51857"/>
    </source>
</evidence>
<evidence type="ECO:0000256" key="1">
    <source>
        <dbReference type="RuleBase" id="RU000408"/>
    </source>
</evidence>
<dbReference type="Proteomes" id="UP000644441">
    <property type="component" value="Unassembled WGS sequence"/>
</dbReference>
<evidence type="ECO:0000313" key="4">
    <source>
        <dbReference type="EMBL" id="MBF5053550.1"/>
    </source>
</evidence>
<dbReference type="PROSITE" id="PS51857">
    <property type="entry name" value="CSD_2"/>
    <property type="match status" value="1"/>
</dbReference>
<dbReference type="Gene3D" id="2.40.50.140">
    <property type="entry name" value="Nucleic acid-binding proteins"/>
    <property type="match status" value="1"/>
</dbReference>
<dbReference type="InterPro" id="IPR002059">
    <property type="entry name" value="CSP_DNA-bd"/>
</dbReference>
<dbReference type="InterPro" id="IPR050181">
    <property type="entry name" value="Cold_shock_domain"/>
</dbReference>
<keyword evidence="2" id="KW-0472">Membrane</keyword>
<feature type="transmembrane region" description="Helical" evidence="2">
    <location>
        <begin position="76"/>
        <end position="97"/>
    </location>
</feature>
<keyword evidence="2" id="KW-1133">Transmembrane helix</keyword>
<dbReference type="PANTHER" id="PTHR11544">
    <property type="entry name" value="COLD SHOCK DOMAIN CONTAINING PROTEINS"/>
    <property type="match status" value="1"/>
</dbReference>
<keyword evidence="5" id="KW-1185">Reference proteome</keyword>
<dbReference type="SUPFAM" id="SSF50249">
    <property type="entry name" value="Nucleic acid-binding proteins"/>
    <property type="match status" value="1"/>
</dbReference>
<dbReference type="InterPro" id="IPR019844">
    <property type="entry name" value="CSD_CS"/>
</dbReference>
<feature type="transmembrane region" description="Helical" evidence="2">
    <location>
        <begin position="48"/>
        <end position="69"/>
    </location>
</feature>
<gene>
    <name evidence="4" type="ORF">ISO4_02152</name>
</gene>
<dbReference type="PROSITE" id="PS00352">
    <property type="entry name" value="CSD_1"/>
    <property type="match status" value="1"/>
</dbReference>
<reference evidence="4 5" key="1">
    <citation type="submission" date="2012-09" db="EMBL/GenBank/DDBJ databases">
        <title>Genome Sequence of alkane-degrading Bacterium Alcanivorax venustensis ISO4.</title>
        <authorList>
            <person name="Lai Q."/>
            <person name="Shao Z."/>
        </authorList>
    </citation>
    <scope>NUCLEOTIDE SEQUENCE [LARGE SCALE GENOMIC DNA]</scope>
    <source>
        <strain evidence="4 5">ISO4</strain>
    </source>
</reference>
<comment type="caution">
    <text evidence="4">The sequence shown here is derived from an EMBL/GenBank/DDBJ whole genome shotgun (WGS) entry which is preliminary data.</text>
</comment>
<accession>A0ABS0AHM1</accession>
<dbReference type="InterPro" id="IPR012340">
    <property type="entry name" value="NA-bd_OB-fold"/>
</dbReference>
<dbReference type="PRINTS" id="PR00050">
    <property type="entry name" value="COLDSHOCK"/>
</dbReference>
<dbReference type="EMBL" id="ARXR01000018">
    <property type="protein sequence ID" value="MBF5053550.1"/>
    <property type="molecule type" value="Genomic_DNA"/>
</dbReference>
<name>A0ABS0AHM1_9GAMM</name>
<dbReference type="InterPro" id="IPR011129">
    <property type="entry name" value="CSD"/>
</dbReference>